<dbReference type="STRING" id="743788.S8DZ05"/>
<reference evidence="1 2" key="1">
    <citation type="journal article" date="2012" name="Science">
        <title>The Paleozoic origin of enzymatic lignin decomposition reconstructed from 31 fungal genomes.</title>
        <authorList>
            <person name="Floudas D."/>
            <person name="Binder M."/>
            <person name="Riley R."/>
            <person name="Barry K."/>
            <person name="Blanchette R.A."/>
            <person name="Henrissat B."/>
            <person name="Martinez A.T."/>
            <person name="Otillar R."/>
            <person name="Spatafora J.W."/>
            <person name="Yadav J.S."/>
            <person name="Aerts A."/>
            <person name="Benoit I."/>
            <person name="Boyd A."/>
            <person name="Carlson A."/>
            <person name="Copeland A."/>
            <person name="Coutinho P.M."/>
            <person name="de Vries R.P."/>
            <person name="Ferreira P."/>
            <person name="Findley K."/>
            <person name="Foster B."/>
            <person name="Gaskell J."/>
            <person name="Glotzer D."/>
            <person name="Gorecki P."/>
            <person name="Heitman J."/>
            <person name="Hesse C."/>
            <person name="Hori C."/>
            <person name="Igarashi K."/>
            <person name="Jurgens J.A."/>
            <person name="Kallen N."/>
            <person name="Kersten P."/>
            <person name="Kohler A."/>
            <person name="Kuees U."/>
            <person name="Kumar T.K.A."/>
            <person name="Kuo A."/>
            <person name="LaButti K."/>
            <person name="Larrondo L.F."/>
            <person name="Lindquist E."/>
            <person name="Ling A."/>
            <person name="Lombard V."/>
            <person name="Lucas S."/>
            <person name="Lundell T."/>
            <person name="Martin R."/>
            <person name="McLaughlin D.J."/>
            <person name="Morgenstern I."/>
            <person name="Morin E."/>
            <person name="Murat C."/>
            <person name="Nagy L.G."/>
            <person name="Nolan M."/>
            <person name="Ohm R.A."/>
            <person name="Patyshakuliyeva A."/>
            <person name="Rokas A."/>
            <person name="Ruiz-Duenas F.J."/>
            <person name="Sabat G."/>
            <person name="Salamov A."/>
            <person name="Samejima M."/>
            <person name="Schmutz J."/>
            <person name="Slot J.C."/>
            <person name="St John F."/>
            <person name="Stenlid J."/>
            <person name="Sun H."/>
            <person name="Sun S."/>
            <person name="Syed K."/>
            <person name="Tsang A."/>
            <person name="Wiebenga A."/>
            <person name="Young D."/>
            <person name="Pisabarro A."/>
            <person name="Eastwood D.C."/>
            <person name="Martin F."/>
            <person name="Cullen D."/>
            <person name="Grigoriev I.V."/>
            <person name="Hibbett D.S."/>
        </authorList>
    </citation>
    <scope>NUCLEOTIDE SEQUENCE</scope>
    <source>
        <strain evidence="2">FP-58527</strain>
    </source>
</reference>
<evidence type="ECO:0000313" key="1">
    <source>
        <dbReference type="EMBL" id="EPS96388.1"/>
    </source>
</evidence>
<gene>
    <name evidence="1" type="ORF">FOMPIDRAFT_88923</name>
</gene>
<dbReference type="Proteomes" id="UP000015241">
    <property type="component" value="Unassembled WGS sequence"/>
</dbReference>
<accession>S8DZ05</accession>
<proteinExistence type="predicted"/>
<sequence>MPPAVVARVLGYGIRCNDRGRDALVRDILACNKEAELLAGVAHLYVYGLCRVFYNPKGPTPRVSPSLTPRLSLEVTAKESFLLLDSSRDASRLRTETLLCDNHRCIFTGLLDETEAELEFTKTKRLQDYAFTNVAHIISQSLSENISGVHAAAHAKFEWARTGGAMLQRFGGFDAHEVLCDEILQSPKNAFTASMTAHAPFDALKI</sequence>
<protein>
    <recommendedName>
        <fullName evidence="3">HNH nuclease domain-containing protein</fullName>
    </recommendedName>
</protein>
<name>S8DZ05_FOMSC</name>
<dbReference type="AlphaFoldDB" id="S8DZ05"/>
<organism evidence="1 2">
    <name type="scientific">Fomitopsis schrenkii</name>
    <name type="common">Brown rot fungus</name>
    <dbReference type="NCBI Taxonomy" id="2126942"/>
    <lineage>
        <taxon>Eukaryota</taxon>
        <taxon>Fungi</taxon>
        <taxon>Dikarya</taxon>
        <taxon>Basidiomycota</taxon>
        <taxon>Agaricomycotina</taxon>
        <taxon>Agaricomycetes</taxon>
        <taxon>Polyporales</taxon>
        <taxon>Fomitopsis</taxon>
    </lineage>
</organism>
<dbReference type="HOGENOM" id="CLU_1120158_0_0_1"/>
<dbReference type="EMBL" id="KE504189">
    <property type="protein sequence ID" value="EPS96388.1"/>
    <property type="molecule type" value="Genomic_DNA"/>
</dbReference>
<evidence type="ECO:0008006" key="3">
    <source>
        <dbReference type="Google" id="ProtNLM"/>
    </source>
</evidence>
<dbReference type="OrthoDB" id="5275057at2759"/>
<keyword evidence="2" id="KW-1185">Reference proteome</keyword>
<evidence type="ECO:0000313" key="2">
    <source>
        <dbReference type="Proteomes" id="UP000015241"/>
    </source>
</evidence>
<dbReference type="InParanoid" id="S8DZ05"/>